<sequence>MSNETEIKQVPSYNRNGGYVYPHTLQHLQEIGYGISLGITRRDWLAGLAMQGLLSKPSLLANEGEMLEGKVLSVASYEIADAMIAEGKKGE</sequence>
<protein>
    <submittedName>
        <fullName evidence="1">Uncharacterized protein</fullName>
    </submittedName>
</protein>
<gene>
    <name evidence="1" type="ORF">LCGC14_1009370</name>
</gene>
<reference evidence="1" key="1">
    <citation type="journal article" date="2015" name="Nature">
        <title>Complex archaea that bridge the gap between prokaryotes and eukaryotes.</title>
        <authorList>
            <person name="Spang A."/>
            <person name="Saw J.H."/>
            <person name="Jorgensen S.L."/>
            <person name="Zaremba-Niedzwiedzka K."/>
            <person name="Martijn J."/>
            <person name="Lind A.E."/>
            <person name="van Eijk R."/>
            <person name="Schleper C."/>
            <person name="Guy L."/>
            <person name="Ettema T.J."/>
        </authorList>
    </citation>
    <scope>NUCLEOTIDE SEQUENCE</scope>
</reference>
<evidence type="ECO:0000313" key="1">
    <source>
        <dbReference type="EMBL" id="KKN13138.1"/>
    </source>
</evidence>
<dbReference type="AlphaFoldDB" id="A0A0F9R6T6"/>
<comment type="caution">
    <text evidence="1">The sequence shown here is derived from an EMBL/GenBank/DDBJ whole genome shotgun (WGS) entry which is preliminary data.</text>
</comment>
<name>A0A0F9R6T6_9ZZZZ</name>
<dbReference type="EMBL" id="LAZR01003954">
    <property type="protein sequence ID" value="KKN13138.1"/>
    <property type="molecule type" value="Genomic_DNA"/>
</dbReference>
<accession>A0A0F9R6T6</accession>
<organism evidence="1">
    <name type="scientific">marine sediment metagenome</name>
    <dbReference type="NCBI Taxonomy" id="412755"/>
    <lineage>
        <taxon>unclassified sequences</taxon>
        <taxon>metagenomes</taxon>
        <taxon>ecological metagenomes</taxon>
    </lineage>
</organism>
<proteinExistence type="predicted"/>